<dbReference type="EMBL" id="CP108090">
    <property type="protein sequence ID" value="WUQ11262.1"/>
    <property type="molecule type" value="Genomic_DNA"/>
</dbReference>
<evidence type="ECO:0000313" key="2">
    <source>
        <dbReference type="EMBL" id="WUQ11262.1"/>
    </source>
</evidence>
<evidence type="ECO:0000313" key="3">
    <source>
        <dbReference type="Proteomes" id="UP001432039"/>
    </source>
</evidence>
<dbReference type="SUPFAM" id="SSF55729">
    <property type="entry name" value="Acyl-CoA N-acyltransferases (Nat)"/>
    <property type="match status" value="1"/>
</dbReference>
<dbReference type="InterPro" id="IPR016181">
    <property type="entry name" value="Acyl_CoA_acyltransferase"/>
</dbReference>
<dbReference type="PROSITE" id="PS51186">
    <property type="entry name" value="GNAT"/>
    <property type="match status" value="1"/>
</dbReference>
<evidence type="ECO:0000259" key="1">
    <source>
        <dbReference type="PROSITE" id="PS51186"/>
    </source>
</evidence>
<feature type="domain" description="N-acetyltransferase" evidence="1">
    <location>
        <begin position="24"/>
        <end position="190"/>
    </location>
</feature>
<dbReference type="Proteomes" id="UP001432039">
    <property type="component" value="Chromosome"/>
</dbReference>
<dbReference type="InterPro" id="IPR000182">
    <property type="entry name" value="GNAT_dom"/>
</dbReference>
<protein>
    <submittedName>
        <fullName evidence="2">GNAT family N-acetyltransferase</fullName>
    </submittedName>
</protein>
<dbReference type="Gene3D" id="3.40.630.30">
    <property type="match status" value="1"/>
</dbReference>
<dbReference type="PANTHER" id="PTHR43610:SF1">
    <property type="entry name" value="N-ACETYLTRANSFERASE DOMAIN-CONTAINING PROTEIN"/>
    <property type="match status" value="1"/>
</dbReference>
<sequence length="215" mass="23614">MDRGTGGSGMERANASAELVGERVRLEPLEPRHHDPLCEAVRDGSLWELVVTTVPHPDDVRGFIEDAMTARAEGTQIPYATVDAATGRVVGSTRLMTINTAQRRLEIGWTFLARSWQGTGVNTEAKALMLTHAFETMEMNRVELLTDVRNARSRAAIAGLGATHEGVLRQHMVMRDGWIRDTAVYSITRPEWPRVKSALEARRAGRLGARTAASG</sequence>
<proteinExistence type="predicted"/>
<organism evidence="2 3">
    <name type="scientific">Streptomyces virginiae</name>
    <name type="common">Streptomyces cinnamonensis</name>
    <dbReference type="NCBI Taxonomy" id="1961"/>
    <lineage>
        <taxon>Bacteria</taxon>
        <taxon>Bacillati</taxon>
        <taxon>Actinomycetota</taxon>
        <taxon>Actinomycetes</taxon>
        <taxon>Kitasatosporales</taxon>
        <taxon>Streptomycetaceae</taxon>
        <taxon>Streptomyces</taxon>
    </lineage>
</organism>
<dbReference type="Pfam" id="PF13302">
    <property type="entry name" value="Acetyltransf_3"/>
    <property type="match status" value="1"/>
</dbReference>
<accession>A0ABZ1T8P8</accession>
<keyword evidence="3" id="KW-1185">Reference proteome</keyword>
<gene>
    <name evidence="2" type="ORF">OG517_07375</name>
</gene>
<dbReference type="PANTHER" id="PTHR43610">
    <property type="entry name" value="BLL6696 PROTEIN"/>
    <property type="match status" value="1"/>
</dbReference>
<name>A0ABZ1T8P8_STRVG</name>
<dbReference type="RefSeq" id="WP_328960768.1">
    <property type="nucleotide sequence ID" value="NZ_CP108090.1"/>
</dbReference>
<reference evidence="2" key="1">
    <citation type="submission" date="2022-10" db="EMBL/GenBank/DDBJ databases">
        <title>The complete genomes of actinobacterial strains from the NBC collection.</title>
        <authorList>
            <person name="Joergensen T.S."/>
            <person name="Alvarez Arevalo M."/>
            <person name="Sterndorff E.B."/>
            <person name="Faurdal D."/>
            <person name="Vuksanovic O."/>
            <person name="Mourched A.-S."/>
            <person name="Charusanti P."/>
            <person name="Shaw S."/>
            <person name="Blin K."/>
            <person name="Weber T."/>
        </authorList>
    </citation>
    <scope>NUCLEOTIDE SEQUENCE</scope>
    <source>
        <strain evidence="2">NBC_00248</strain>
    </source>
</reference>